<feature type="domain" description="GmrSD restriction endonucleases N-terminal" evidence="2">
    <location>
        <begin position="49"/>
        <end position="194"/>
    </location>
</feature>
<feature type="region of interest" description="Disordered" evidence="1">
    <location>
        <begin position="1"/>
        <end position="25"/>
    </location>
</feature>
<dbReference type="Pfam" id="PF03235">
    <property type="entry name" value="GmrSD_N"/>
    <property type="match status" value="1"/>
</dbReference>
<evidence type="ECO:0000259" key="2">
    <source>
        <dbReference type="Pfam" id="PF03235"/>
    </source>
</evidence>
<evidence type="ECO:0000256" key="1">
    <source>
        <dbReference type="SAM" id="MobiDB-lite"/>
    </source>
</evidence>
<dbReference type="InterPro" id="IPR004919">
    <property type="entry name" value="GmrSD_N"/>
</dbReference>
<dbReference type="PANTHER" id="PTHR39639:SF1">
    <property type="entry name" value="DUF262 DOMAIN-CONTAINING PROTEIN"/>
    <property type="match status" value="1"/>
</dbReference>
<comment type="caution">
    <text evidence="3">The sequence shown here is derived from an EMBL/GenBank/DDBJ whole genome shotgun (WGS) entry which is preliminary data.</text>
</comment>
<gene>
    <name evidence="3" type="ORF">IV417_13405</name>
</gene>
<evidence type="ECO:0000313" key="3">
    <source>
        <dbReference type="EMBL" id="MBT0958381.1"/>
    </source>
</evidence>
<keyword evidence="4" id="KW-1185">Reference proteome</keyword>
<protein>
    <submittedName>
        <fullName evidence="3">DUF262 domain-containing protein</fullName>
    </submittedName>
</protein>
<organism evidence="3 4">
    <name type="scientific">Harenicola maris</name>
    <dbReference type="NCBI Taxonomy" id="2841044"/>
    <lineage>
        <taxon>Bacteria</taxon>
        <taxon>Pseudomonadati</taxon>
        <taxon>Pseudomonadota</taxon>
        <taxon>Alphaproteobacteria</taxon>
        <taxon>Rhodobacterales</taxon>
        <taxon>Paracoccaceae</taxon>
        <taxon>Harenicola</taxon>
    </lineage>
</organism>
<proteinExistence type="predicted"/>
<name>A0AAP2CRU8_9RHOB</name>
<reference evidence="3 4" key="1">
    <citation type="journal article" date="2021" name="Arch. Microbiol.">
        <title>Harenicola maris gen. nov., sp. nov. isolated from the Sea of Japan shallow sediments.</title>
        <authorList>
            <person name="Romanenko L.A."/>
            <person name="Kurilenko V.V."/>
            <person name="Chernysheva N.Y."/>
            <person name="Tekutyeva L.A."/>
            <person name="Velansky P.V."/>
            <person name="Svetashev V.I."/>
            <person name="Isaeva M.P."/>
        </authorList>
    </citation>
    <scope>NUCLEOTIDE SEQUENCE [LARGE SCALE GENOMIC DNA]</scope>
    <source>
        <strain evidence="3 4">KMM 3653</strain>
    </source>
</reference>
<evidence type="ECO:0000313" key="4">
    <source>
        <dbReference type="Proteomes" id="UP001315686"/>
    </source>
</evidence>
<sequence>MAEDHLPEFEDPEFNEDDTSETPPTDIVAYNELRSCADLARMTADGIIDLQPDFQRDVVWKPADQTRFIDSLIKQLPIPSMCFALDHKTDTWIVIDGLQRMSSIVRFLAGGDWRLSKLEDIDDKIAGKLAATFKNGKGDQKKIFDRVQNKTLPITVLRCDFTKKSHMEYLFTVFHRLNSGGSKLNNQEIRNCIYSGKLNDLLKELDQVGGWRTFNKMKDGNNYRFVKQEVILRFFAFLDEPQKYSGQVGKFLNDYMYPRRNPQPEFIDAKRAIFNRVVAVLGIVFPDGPADRMPTAVVEAMLVGIARNIDFVEGLDAPKLLTQYQELRDSNNFKDEGLAEGLSKKDKVDARLAEATQIFSQ</sequence>
<dbReference type="PANTHER" id="PTHR39639">
    <property type="entry name" value="CHROMOSOME 16, WHOLE GENOME SHOTGUN SEQUENCE"/>
    <property type="match status" value="1"/>
</dbReference>
<dbReference type="Proteomes" id="UP001315686">
    <property type="component" value="Unassembled WGS sequence"/>
</dbReference>
<dbReference type="AlphaFoldDB" id="A0AAP2CRU8"/>
<dbReference type="EMBL" id="JADQAZ010000002">
    <property type="protein sequence ID" value="MBT0958381.1"/>
    <property type="molecule type" value="Genomic_DNA"/>
</dbReference>
<accession>A0AAP2CRU8</accession>
<feature type="compositionally biased region" description="Acidic residues" evidence="1">
    <location>
        <begin position="9"/>
        <end position="20"/>
    </location>
</feature>